<proteinExistence type="inferred from homology"/>
<dbReference type="GO" id="GO:0031412">
    <property type="term" value="P:gas vesicle organization"/>
    <property type="evidence" value="ECO:0007669"/>
    <property type="project" value="InterPro"/>
</dbReference>
<evidence type="ECO:0000256" key="2">
    <source>
        <dbReference type="ARBA" id="ARBA00035108"/>
    </source>
</evidence>
<protein>
    <submittedName>
        <fullName evidence="4">GvpL/GvpF family gas vesicle protein</fullName>
    </submittedName>
</protein>
<dbReference type="PANTHER" id="PTHR36852:SF1">
    <property type="entry name" value="PROTEIN GVPL 2"/>
    <property type="match status" value="1"/>
</dbReference>
<dbReference type="InterPro" id="IPR009430">
    <property type="entry name" value="GvpL/GvpF"/>
</dbReference>
<keyword evidence="1" id="KW-0304">Gas vesicle</keyword>
<dbReference type="GO" id="GO:0031411">
    <property type="term" value="C:gas vesicle"/>
    <property type="evidence" value="ECO:0007669"/>
    <property type="project" value="UniProtKB-SubCell"/>
</dbReference>
<name>A0AAU1LR32_9ACTN</name>
<evidence type="ECO:0000313" key="4">
    <source>
        <dbReference type="EMBL" id="WTQ73789.1"/>
    </source>
</evidence>
<comment type="subcellular location">
    <subcellularLocation>
        <location evidence="2">Gas vesicle</location>
    </subcellularLocation>
</comment>
<organism evidence="4">
    <name type="scientific">Streptomyces sp. NBC_00148</name>
    <dbReference type="NCBI Taxonomy" id="2903626"/>
    <lineage>
        <taxon>Bacteria</taxon>
        <taxon>Bacillati</taxon>
        <taxon>Actinomycetota</taxon>
        <taxon>Actinomycetes</taxon>
        <taxon>Kitasatosporales</taxon>
        <taxon>Streptomycetaceae</taxon>
        <taxon>Streptomyces</taxon>
    </lineage>
</organism>
<dbReference type="EMBL" id="CP108169">
    <property type="protein sequence ID" value="WTQ73789.1"/>
    <property type="molecule type" value="Genomic_DNA"/>
</dbReference>
<dbReference type="PANTHER" id="PTHR36852">
    <property type="entry name" value="PROTEIN GVPL 2"/>
    <property type="match status" value="1"/>
</dbReference>
<reference evidence="4" key="1">
    <citation type="submission" date="2022-10" db="EMBL/GenBank/DDBJ databases">
        <title>The complete genomes of actinobacterial strains from the NBC collection.</title>
        <authorList>
            <person name="Joergensen T.S."/>
            <person name="Alvarez Arevalo M."/>
            <person name="Sterndorff E.B."/>
            <person name="Faurdal D."/>
            <person name="Vuksanovic O."/>
            <person name="Mourched A.-S."/>
            <person name="Charusanti P."/>
            <person name="Shaw S."/>
            <person name="Blin K."/>
            <person name="Weber T."/>
        </authorList>
    </citation>
    <scope>NUCLEOTIDE SEQUENCE</scope>
    <source>
        <strain evidence="4">NBC_00148</strain>
    </source>
</reference>
<dbReference type="Pfam" id="PF06386">
    <property type="entry name" value="GvpL_GvpF"/>
    <property type="match status" value="1"/>
</dbReference>
<dbReference type="AlphaFoldDB" id="A0AAU1LR32"/>
<sequence>MTEEAVPAAGQEMSYVYAVCRAGTPVETALAGQPGLEGAPLRTVRAGELAALVSSVPSVSYGTEGVKAQMEDLDRLEVLARTHHAVVEAAYEHAAVLPMRLVTVYLDDGRVGEMLGARAPEFSALLARLEGHVELGVKIYADPREAVAVTGRAPETDTAASPGRAYLQRRRSQQRNHRETYRAAGSVAAEVPARVDGIARAHVTHRPQQGDLAQAAGENILNDAYLVQDAQADAFRAALAGLADDVPGVRVEITGPWAPYSFATPPAAAEGDTR</sequence>
<evidence type="ECO:0000256" key="1">
    <source>
        <dbReference type="ARBA" id="ARBA00022987"/>
    </source>
</evidence>
<gene>
    <name evidence="4" type="ORF">OG222_12065</name>
</gene>
<accession>A0AAU1LR32</accession>
<comment type="similarity">
    <text evidence="3">Belongs to the gas vesicle GvpF/GvpL family.</text>
</comment>
<evidence type="ECO:0000256" key="3">
    <source>
        <dbReference type="ARBA" id="ARBA00035643"/>
    </source>
</evidence>